<feature type="transmembrane region" description="Helical" evidence="1">
    <location>
        <begin position="36"/>
        <end position="58"/>
    </location>
</feature>
<keyword evidence="1" id="KW-0812">Transmembrane</keyword>
<dbReference type="InterPro" id="IPR029158">
    <property type="entry name" value="STING"/>
</dbReference>
<gene>
    <name evidence="3" type="ORF">B5V51_8351</name>
</gene>
<organism evidence="3">
    <name type="scientific">Heliothis virescens</name>
    <name type="common">Tobacco budworm moth</name>
    <dbReference type="NCBI Taxonomy" id="7102"/>
    <lineage>
        <taxon>Eukaryota</taxon>
        <taxon>Metazoa</taxon>
        <taxon>Ecdysozoa</taxon>
        <taxon>Arthropoda</taxon>
        <taxon>Hexapoda</taxon>
        <taxon>Insecta</taxon>
        <taxon>Pterygota</taxon>
        <taxon>Neoptera</taxon>
        <taxon>Endopterygota</taxon>
        <taxon>Lepidoptera</taxon>
        <taxon>Glossata</taxon>
        <taxon>Ditrysia</taxon>
        <taxon>Noctuoidea</taxon>
        <taxon>Noctuidae</taxon>
        <taxon>Heliothinae</taxon>
        <taxon>Heliothis</taxon>
    </lineage>
</organism>
<sequence length="353" mass="40054">MDEIQIYFLQIVLAVGVTIGSRTLDFNDKDQWTLTIVRYIVYILAIQGIKGLSSIGYDVIHKKRSLNTRLLQNINGLQMIMFVAGTTILLSNHQKLFAEDFPMIFIACLIVEYPEIETKYAEPVNYGVGMACNYYEGYLMHVIPSDGGKYGGFVHNVQSYESREGIVVPVKKLFIIITKSMYSPPDLEHFNKTNREDLPKLEACTVRIGDFSQEPFPCGAGSADDALFQSLDDVEKDISCVKDRSYKNSTYKIYRRGRPVCLVAECATPLHTLHRVMQNKDLYADLAEINVEDVCNDFCAALTRILARSSECRDKVELVHYDDTDPESNLADVLLDKIKELEPNFEQLISTRL</sequence>
<dbReference type="Gene3D" id="3.40.50.12100">
    <property type="entry name" value="Stimulator of interferon genes protein"/>
    <property type="match status" value="1"/>
</dbReference>
<dbReference type="PANTHER" id="PTHR34339">
    <property type="entry name" value="STIMULATOR OF INTERFERON GENES PROTEIN"/>
    <property type="match status" value="1"/>
</dbReference>
<proteinExistence type="predicted"/>
<dbReference type="Pfam" id="PF15009">
    <property type="entry name" value="STING_LBD"/>
    <property type="match status" value="2"/>
</dbReference>
<dbReference type="GO" id="GO:0000045">
    <property type="term" value="P:autophagosome assembly"/>
    <property type="evidence" value="ECO:0007669"/>
    <property type="project" value="TreeGrafter"/>
</dbReference>
<keyword evidence="1" id="KW-1133">Transmembrane helix</keyword>
<evidence type="ECO:0000259" key="2">
    <source>
        <dbReference type="Pfam" id="PF15009"/>
    </source>
</evidence>
<dbReference type="AlphaFoldDB" id="A0A2A4J2R6"/>
<dbReference type="GO" id="GO:0016239">
    <property type="term" value="P:positive regulation of macroautophagy"/>
    <property type="evidence" value="ECO:0007669"/>
    <property type="project" value="TreeGrafter"/>
</dbReference>
<protein>
    <recommendedName>
        <fullName evidence="2">STING ligand-binding domain-containing protein</fullName>
    </recommendedName>
</protein>
<comment type="caution">
    <text evidence="3">The sequence shown here is derived from an EMBL/GenBank/DDBJ whole genome shotgun (WGS) entry which is preliminary data.</text>
</comment>
<feature type="transmembrane region" description="Helical" evidence="1">
    <location>
        <begin position="70"/>
        <end position="90"/>
    </location>
</feature>
<feature type="domain" description="STING ligand-binding" evidence="2">
    <location>
        <begin position="125"/>
        <end position="201"/>
    </location>
</feature>
<dbReference type="EMBL" id="NWSH01003655">
    <property type="protein sequence ID" value="PCG65978.1"/>
    <property type="molecule type" value="Genomic_DNA"/>
</dbReference>
<dbReference type="GO" id="GO:0032481">
    <property type="term" value="P:positive regulation of type I interferon production"/>
    <property type="evidence" value="ECO:0007669"/>
    <property type="project" value="InterPro"/>
</dbReference>
<dbReference type="GO" id="GO:0035438">
    <property type="term" value="F:cyclic-di-GMP binding"/>
    <property type="evidence" value="ECO:0007669"/>
    <property type="project" value="TreeGrafter"/>
</dbReference>
<feature type="domain" description="STING ligand-binding" evidence="2">
    <location>
        <begin position="229"/>
        <end position="340"/>
    </location>
</feature>
<dbReference type="PANTHER" id="PTHR34339:SF1">
    <property type="entry name" value="STIMULATOR OF INTERFERON GENES PROTEIN"/>
    <property type="match status" value="1"/>
</dbReference>
<dbReference type="GO" id="GO:0061709">
    <property type="term" value="P:reticulophagy"/>
    <property type="evidence" value="ECO:0007669"/>
    <property type="project" value="TreeGrafter"/>
</dbReference>
<dbReference type="GO" id="GO:0045087">
    <property type="term" value="P:innate immune response"/>
    <property type="evidence" value="ECO:0007669"/>
    <property type="project" value="TreeGrafter"/>
</dbReference>
<keyword evidence="1" id="KW-0472">Membrane</keyword>
<name>A0A2A4J2R6_HELVI</name>
<feature type="transmembrane region" description="Helical" evidence="1">
    <location>
        <begin position="7"/>
        <end position="24"/>
    </location>
</feature>
<accession>A0A2A4J2R6</accession>
<dbReference type="InterPro" id="IPR038623">
    <property type="entry name" value="STING_C_sf"/>
</dbReference>
<evidence type="ECO:0000256" key="1">
    <source>
        <dbReference type="SAM" id="Phobius"/>
    </source>
</evidence>
<dbReference type="GO" id="GO:0002218">
    <property type="term" value="P:activation of innate immune response"/>
    <property type="evidence" value="ECO:0007669"/>
    <property type="project" value="InterPro"/>
</dbReference>
<dbReference type="GO" id="GO:0005789">
    <property type="term" value="C:endoplasmic reticulum membrane"/>
    <property type="evidence" value="ECO:0007669"/>
    <property type="project" value="TreeGrafter"/>
</dbReference>
<dbReference type="STRING" id="7102.A0A2A4J2R6"/>
<evidence type="ECO:0000313" key="3">
    <source>
        <dbReference type="EMBL" id="PCG65978.1"/>
    </source>
</evidence>
<dbReference type="InterPro" id="IPR055432">
    <property type="entry name" value="STING_LBD"/>
</dbReference>
<dbReference type="GO" id="GO:0005776">
    <property type="term" value="C:autophagosome"/>
    <property type="evidence" value="ECO:0007669"/>
    <property type="project" value="TreeGrafter"/>
</dbReference>
<reference evidence="3" key="1">
    <citation type="submission" date="2017-09" db="EMBL/GenBank/DDBJ databases">
        <title>Contemporary evolution of a Lepidopteran species, Heliothis virescens, in response to modern agricultural practices.</title>
        <authorList>
            <person name="Fritz M.L."/>
            <person name="Deyonke A.M."/>
            <person name="Papanicolaou A."/>
            <person name="Micinski S."/>
            <person name="Westbrook J."/>
            <person name="Gould F."/>
        </authorList>
    </citation>
    <scope>NUCLEOTIDE SEQUENCE [LARGE SCALE GENOMIC DNA]</scope>
    <source>
        <strain evidence="3">HvINT-</strain>
        <tissue evidence="3">Whole body</tissue>
    </source>
</reference>
<dbReference type="GO" id="GO:0061507">
    <property type="term" value="F:2',3'-cyclic GMP-AMP binding"/>
    <property type="evidence" value="ECO:0007669"/>
    <property type="project" value="TreeGrafter"/>
</dbReference>